<proteinExistence type="predicted"/>
<feature type="chain" id="PRO_5038325391" evidence="1">
    <location>
        <begin position="20"/>
        <end position="122"/>
    </location>
</feature>
<dbReference type="RefSeq" id="WP_215605491.1">
    <property type="nucleotide sequence ID" value="NZ_CP076135.1"/>
</dbReference>
<gene>
    <name evidence="2" type="ORF">KMZ68_20435</name>
    <name evidence="3" type="ORF">KMZ93_07620</name>
</gene>
<sequence length="122" mass="13177">MSGLTVVISFLLATASSHAQISPKELTLAGVSDCFREAISTSSVEENGSVVIFYCSAAKAKTLYGFLGRKVRAETVQDSNGKFENRQFGNSACYHRIEDPNGKATDDFRCDLILMLGDALSD</sequence>
<protein>
    <submittedName>
        <fullName evidence="3">Uncharacterized protein</fullName>
    </submittedName>
</protein>
<organism evidence="3 4">
    <name type="scientific">Bradyrhizobium sediminis</name>
    <dbReference type="NCBI Taxonomy" id="2840469"/>
    <lineage>
        <taxon>Bacteria</taxon>
        <taxon>Pseudomonadati</taxon>
        <taxon>Pseudomonadota</taxon>
        <taxon>Alphaproteobacteria</taxon>
        <taxon>Hyphomicrobiales</taxon>
        <taxon>Nitrobacteraceae</taxon>
        <taxon>Bradyrhizobium</taxon>
    </lineage>
</organism>
<evidence type="ECO:0000256" key="1">
    <source>
        <dbReference type="SAM" id="SignalP"/>
    </source>
</evidence>
<name>A0A975RZ07_9BRAD</name>
<dbReference type="AlphaFoldDB" id="A0A975RZ07"/>
<accession>A0A975RZ07</accession>
<reference evidence="2" key="1">
    <citation type="submission" date="2021-06" db="EMBL/GenBank/DDBJ databases">
        <title>Bradyrhizobium sp. S2-11-2 Genome sequencing.</title>
        <authorList>
            <person name="Jin L."/>
        </authorList>
    </citation>
    <scope>NUCLEOTIDE SEQUENCE</scope>
    <source>
        <strain evidence="2">S2-11-2</strain>
    </source>
</reference>
<reference evidence="3 4" key="2">
    <citation type="submission" date="2021-06" db="EMBL/GenBank/DDBJ databases">
        <title>Bradyrhizobium sp. S2-11-4 Genome sequencing.</title>
        <authorList>
            <person name="Jin L."/>
        </authorList>
    </citation>
    <scope>NUCLEOTIDE SEQUENCE [LARGE SCALE GENOMIC DNA]</scope>
    <source>
        <strain evidence="3 4">S2-11-4</strain>
    </source>
</reference>
<keyword evidence="1" id="KW-0732">Signal</keyword>
<evidence type="ECO:0000313" key="3">
    <source>
        <dbReference type="EMBL" id="QWG24748.1"/>
    </source>
</evidence>
<feature type="signal peptide" evidence="1">
    <location>
        <begin position="1"/>
        <end position="19"/>
    </location>
</feature>
<dbReference type="EMBL" id="CP076135">
    <property type="protein sequence ID" value="QWG17315.1"/>
    <property type="molecule type" value="Genomic_DNA"/>
</dbReference>
<evidence type="ECO:0000313" key="2">
    <source>
        <dbReference type="EMBL" id="QWG17315.1"/>
    </source>
</evidence>
<dbReference type="Proteomes" id="UP000676951">
    <property type="component" value="Chromosome"/>
</dbReference>
<dbReference type="KEGG" id="bsei:KMZ68_20435"/>
<dbReference type="Proteomes" id="UP000680805">
    <property type="component" value="Chromosome"/>
</dbReference>
<evidence type="ECO:0000313" key="4">
    <source>
        <dbReference type="Proteomes" id="UP000676951"/>
    </source>
</evidence>
<keyword evidence="4" id="KW-1185">Reference proteome</keyword>
<dbReference type="EMBL" id="CP076136">
    <property type="protein sequence ID" value="QWG24748.1"/>
    <property type="molecule type" value="Genomic_DNA"/>
</dbReference>